<proteinExistence type="inferred from homology"/>
<evidence type="ECO:0000313" key="6">
    <source>
        <dbReference type="Proteomes" id="UP000310754"/>
    </source>
</evidence>
<name>A0A4S4A1B9_9HYPH</name>
<dbReference type="Gene3D" id="1.10.3580.10">
    <property type="entry name" value="ATP12 ATPase"/>
    <property type="match status" value="1"/>
</dbReference>
<dbReference type="AlphaFoldDB" id="A0A4S4A1B9"/>
<evidence type="ECO:0000256" key="1">
    <source>
        <dbReference type="ARBA" id="ARBA00008231"/>
    </source>
</evidence>
<evidence type="ECO:0000313" key="5">
    <source>
        <dbReference type="EMBL" id="THF52126.1"/>
    </source>
</evidence>
<keyword evidence="3" id="KW-0143">Chaperone</keyword>
<dbReference type="Pfam" id="PF07542">
    <property type="entry name" value="ATP12"/>
    <property type="match status" value="1"/>
</dbReference>
<evidence type="ECO:0000256" key="3">
    <source>
        <dbReference type="ARBA" id="ARBA00023186"/>
    </source>
</evidence>
<evidence type="ECO:0000256" key="4">
    <source>
        <dbReference type="SAM" id="MobiDB-lite"/>
    </source>
</evidence>
<dbReference type="GO" id="GO:0043461">
    <property type="term" value="P:proton-transporting ATP synthase complex assembly"/>
    <property type="evidence" value="ECO:0007669"/>
    <property type="project" value="InterPro"/>
</dbReference>
<protein>
    <submittedName>
        <fullName evidence="5">ATPase</fullName>
    </submittedName>
</protein>
<reference evidence="5 6" key="1">
    <citation type="submission" date="2019-04" db="EMBL/GenBank/DDBJ databases">
        <title>Rhizobium terrae sp. nov., isolated from a paddy soil.</title>
        <authorList>
            <person name="Lin S.-Y."/>
            <person name="Hameed A."/>
            <person name="Huang H.-I."/>
            <person name="Young C.-C."/>
        </authorList>
    </citation>
    <scope>NUCLEOTIDE SEQUENCE [LARGE SCALE GENOMIC DNA]</scope>
    <source>
        <strain evidence="5 6">CC-HIH110</strain>
    </source>
</reference>
<accession>A0A4S4A1B9</accession>
<dbReference type="EMBL" id="SSOA01000002">
    <property type="protein sequence ID" value="THF52126.1"/>
    <property type="molecule type" value="Genomic_DNA"/>
</dbReference>
<organism evidence="5 6">
    <name type="scientific">Allorhizobium terrae</name>
    <dbReference type="NCBI Taxonomy" id="1848972"/>
    <lineage>
        <taxon>Bacteria</taxon>
        <taxon>Pseudomonadati</taxon>
        <taxon>Pseudomonadota</taxon>
        <taxon>Alphaproteobacteria</taxon>
        <taxon>Hyphomicrobiales</taxon>
        <taxon>Rhizobiaceae</taxon>
        <taxon>Rhizobium/Agrobacterium group</taxon>
        <taxon>Allorhizobium</taxon>
    </lineage>
</organism>
<dbReference type="InterPro" id="IPR023335">
    <property type="entry name" value="ATP12_ortho_dom_sf"/>
</dbReference>
<feature type="region of interest" description="Disordered" evidence="4">
    <location>
        <begin position="1"/>
        <end position="22"/>
    </location>
</feature>
<evidence type="ECO:0000256" key="2">
    <source>
        <dbReference type="ARBA" id="ARBA00022946"/>
    </source>
</evidence>
<dbReference type="PANTHER" id="PTHR21013:SF10">
    <property type="entry name" value="ATP SYNTHASE MITOCHONDRIAL F1 COMPLEX ASSEMBLY FACTOR 2"/>
    <property type="match status" value="1"/>
</dbReference>
<dbReference type="RefSeq" id="WP_190235214.1">
    <property type="nucleotide sequence ID" value="NZ_SSOA01000002.1"/>
</dbReference>
<dbReference type="PANTHER" id="PTHR21013">
    <property type="entry name" value="ATP SYNTHASE MITOCHONDRIAL F1 COMPLEX ASSEMBLY FACTOR 2/ATP12 PROTEIN, MITOCHONDRIAL PRECURSOR"/>
    <property type="match status" value="1"/>
</dbReference>
<dbReference type="SUPFAM" id="SSF160909">
    <property type="entry name" value="ATP12-like"/>
    <property type="match status" value="1"/>
</dbReference>
<comment type="caution">
    <text evidence="5">The sequence shown here is derived from an EMBL/GenBank/DDBJ whole genome shotgun (WGS) entry which is preliminary data.</text>
</comment>
<dbReference type="Gene3D" id="3.30.2180.10">
    <property type="entry name" value="ATP12-like"/>
    <property type="match status" value="1"/>
</dbReference>
<sequence>MRDIFEGAQPFGEKSDAPEMSDADPIRRAQIQMKKPLPKRFYKTVTVGPVDGGFAVLLDGKTVKTPARNSLVLPTKAAAELVMAEWQAQAEVIDPGTMPITRLVNTALDAVALSMDEVLDDIVRFSGSDLLCYRADGPQELVARQSGQWDGILTWLADRHGARFIQTSGIMHVEQPKQATDAFRQAVGTYNHAFALASLHVMTSLTGSAVLALAIADGHLSLEEGWEIAHLDENWTDEHWGTDSEALARRNVRFVDMQSAYLVLKATMN</sequence>
<comment type="similarity">
    <text evidence="1">Belongs to the ATP12 family.</text>
</comment>
<dbReference type="Proteomes" id="UP000310754">
    <property type="component" value="Unassembled WGS sequence"/>
</dbReference>
<keyword evidence="6" id="KW-1185">Reference proteome</keyword>
<dbReference type="InterPro" id="IPR042272">
    <property type="entry name" value="ATP12_ATP_synth-F1-assembly_N"/>
</dbReference>
<gene>
    <name evidence="5" type="ORF">E6C51_04715</name>
</gene>
<dbReference type="InterPro" id="IPR011419">
    <property type="entry name" value="ATP12_ATP_synth-F1-assembly"/>
</dbReference>
<keyword evidence="2" id="KW-0809">Transit peptide</keyword>